<dbReference type="AlphaFoldDB" id="A0A1D2JMC9"/>
<organism evidence="13 14">
    <name type="scientific">Paracoccidioides brasiliensis</name>
    <dbReference type="NCBI Taxonomy" id="121759"/>
    <lineage>
        <taxon>Eukaryota</taxon>
        <taxon>Fungi</taxon>
        <taxon>Dikarya</taxon>
        <taxon>Ascomycota</taxon>
        <taxon>Pezizomycotina</taxon>
        <taxon>Eurotiomycetes</taxon>
        <taxon>Eurotiomycetidae</taxon>
        <taxon>Onygenales</taxon>
        <taxon>Ajellomycetaceae</taxon>
        <taxon>Paracoccidioides</taxon>
    </lineage>
</organism>
<keyword evidence="4" id="KW-0963">Cytoplasm</keyword>
<accession>A0A1D2JMC9</accession>
<name>A0A1D2JMC9_PARBR</name>
<feature type="compositionally biased region" description="Polar residues" evidence="11">
    <location>
        <begin position="574"/>
        <end position="589"/>
    </location>
</feature>
<evidence type="ECO:0000313" key="13">
    <source>
        <dbReference type="EMBL" id="ODH42849.1"/>
    </source>
</evidence>
<dbReference type="InterPro" id="IPR017703">
    <property type="entry name" value="YgfZ/GCV_T_CS"/>
</dbReference>
<feature type="compositionally biased region" description="Polar residues" evidence="11">
    <location>
        <begin position="645"/>
        <end position="655"/>
    </location>
</feature>
<dbReference type="InterPro" id="IPR027266">
    <property type="entry name" value="TrmE/GcvT-like"/>
</dbReference>
<feature type="compositionally biased region" description="Polar residues" evidence="11">
    <location>
        <begin position="417"/>
        <end position="429"/>
    </location>
</feature>
<feature type="region of interest" description="Disordered" evidence="11">
    <location>
        <begin position="769"/>
        <end position="827"/>
    </location>
</feature>
<dbReference type="PANTHER" id="PTHR23114">
    <property type="entry name" value="M7GPPPN-MRNA HYDROLASE"/>
    <property type="match status" value="1"/>
</dbReference>
<evidence type="ECO:0000256" key="5">
    <source>
        <dbReference type="ARBA" id="ARBA00022723"/>
    </source>
</evidence>
<comment type="subcellular location">
    <subcellularLocation>
        <location evidence="2">Cytoplasm</location>
    </subcellularLocation>
</comment>
<keyword evidence="7" id="KW-0694">RNA-binding</keyword>
<keyword evidence="6" id="KW-0378">Hydrolase</keyword>
<dbReference type="FunFam" id="3.90.79.10:FF:000003">
    <property type="entry name" value="M7GpppN-mRNA hydrolase isoform 2"/>
    <property type="match status" value="1"/>
</dbReference>
<dbReference type="GO" id="GO:0140933">
    <property type="term" value="F:5'-(N(7)-methylguanosine 5'-triphospho)-[mRNA] hydrolase activity"/>
    <property type="evidence" value="ECO:0007669"/>
    <property type="project" value="InterPro"/>
</dbReference>
<evidence type="ECO:0000256" key="3">
    <source>
        <dbReference type="ARBA" id="ARBA00005279"/>
    </source>
</evidence>
<dbReference type="EMBL" id="LZYO01000025">
    <property type="protein sequence ID" value="ODH42849.1"/>
    <property type="molecule type" value="Genomic_DNA"/>
</dbReference>
<dbReference type="VEuPathDB" id="FungiDB:PABG_04989"/>
<dbReference type="Pfam" id="PF25455">
    <property type="entry name" value="Beta-barrel_CAF17_C"/>
    <property type="match status" value="1"/>
</dbReference>
<comment type="caution">
    <text evidence="13">The sequence shown here is derived from an EMBL/GenBank/DDBJ whole genome shotgun (WGS) entry which is preliminary data.</text>
</comment>
<dbReference type="SUPFAM" id="SSF140586">
    <property type="entry name" value="Dcp2 domain-like"/>
    <property type="match status" value="1"/>
</dbReference>
<keyword evidence="8" id="KW-0809">Transit peptide</keyword>
<dbReference type="GO" id="GO:0030145">
    <property type="term" value="F:manganese ion binding"/>
    <property type="evidence" value="ECO:0007669"/>
    <property type="project" value="InterPro"/>
</dbReference>
<dbReference type="NCBIfam" id="TIGR03317">
    <property type="entry name" value="ygfZ_signature"/>
    <property type="match status" value="1"/>
</dbReference>
<dbReference type="InterPro" id="IPR036189">
    <property type="entry name" value="DCP2_BoxA_sf"/>
</dbReference>
<dbReference type="PROSITE" id="PS00893">
    <property type="entry name" value="NUDIX_BOX"/>
    <property type="match status" value="1"/>
</dbReference>
<feature type="region of interest" description="Disordered" evidence="11">
    <location>
        <begin position="619"/>
        <end position="655"/>
    </location>
</feature>
<dbReference type="Gene3D" id="1.10.10.1050">
    <property type="entry name" value="Dcp2, box A domain"/>
    <property type="match status" value="1"/>
</dbReference>
<feature type="compositionally biased region" description="Basic and acidic residues" evidence="11">
    <location>
        <begin position="771"/>
        <end position="786"/>
    </location>
</feature>
<dbReference type="SMART" id="SM01125">
    <property type="entry name" value="DCP2"/>
    <property type="match status" value="1"/>
</dbReference>
<evidence type="ECO:0000256" key="10">
    <source>
        <dbReference type="ARBA" id="ARBA00093637"/>
    </source>
</evidence>
<evidence type="ECO:0000256" key="7">
    <source>
        <dbReference type="ARBA" id="ARBA00022884"/>
    </source>
</evidence>
<reference evidence="13 14" key="1">
    <citation type="submission" date="2016-06" db="EMBL/GenBank/DDBJ databases">
        <authorList>
            <person name="Kjaerup R.B."/>
            <person name="Dalgaard T.S."/>
            <person name="Juul-Madsen H.R."/>
        </authorList>
    </citation>
    <scope>NUCLEOTIDE SEQUENCE [LARGE SCALE GENOMIC DNA]</scope>
    <source>
        <strain evidence="13 14">Pb300</strain>
    </source>
</reference>
<feature type="compositionally biased region" description="Pro residues" evidence="11">
    <location>
        <begin position="804"/>
        <end position="814"/>
    </location>
</feature>
<dbReference type="CDD" id="cd03672">
    <property type="entry name" value="NUDIX_Dcp2p_Nudt20"/>
    <property type="match status" value="1"/>
</dbReference>
<dbReference type="Gene3D" id="3.90.79.10">
    <property type="entry name" value="Nucleoside Triphosphate Pyrophosphohydrolase"/>
    <property type="match status" value="1"/>
</dbReference>
<feature type="compositionally biased region" description="Pro residues" evidence="11">
    <location>
        <begin position="394"/>
        <end position="411"/>
    </location>
</feature>
<comment type="cofactor">
    <cofactor evidence="1">
        <name>Mn(2+)</name>
        <dbReference type="ChEBI" id="CHEBI:29035"/>
    </cofactor>
</comment>
<dbReference type="PROSITE" id="PS51462">
    <property type="entry name" value="NUDIX"/>
    <property type="match status" value="1"/>
</dbReference>
<comment type="similarity">
    <text evidence="3">Belongs to the Nudix hydrolase family. DCP2 subfamily.</text>
</comment>
<keyword evidence="9" id="KW-0464">Manganese</keyword>
<sequence length="1241" mass="137397">MTESKMRLEDWLDDLCVRFIVNLPREELESVERICFQVEEAQWFYEDFIRPLDPNLPSLSLRAFALRIFQHCPLMSQWSHYHHSTAFSEFLAYKTRVPVRGAILLNQDMDEVVLVKGWKKNANWSFPRGKINKDEKDLDCAIREVYEETGFDIRAAGLVKDEKKIKYIEIPMREQNMRLYVLRGVPMDTVFEPRTRKEISKIQWYKLSELPTLKKSKLIETDGHNLSNKFYMVAPFLVPLKKWIAQQKRADLAAAQNLNSSAEAIATDGLLVEEDGLSANEALPKECANEAQLPSDLPEVSMAQDPSTHLKRLLNISTGSSLPDAPTPPQPQLINPDLPKGSALLALLRRSTDTGMESTSGKIVVPTSQPAYFPKDIMQQQGQHRPMASQPNYSQPPAPPHHTVAPIPPEPGEPKNQILSKSMSSSETPGQVPLTPFPYPFGHPLHRHQQPPHVSVRQFPYLSFPTGVGNRYPGNQRSTLPEPPRPPFEMPVSSAPSQVPYFNTSLPQRQTPAPYQRTGDPEFVQNLFPNLHAPSIPPASKLPPPKLTRHSLALLNVFKNDSVKKTDVSKPELESQSSAPSKVQSQHQNSLLELLKKPQAAALSAHGRAELAARPTPSLGIAKAPAPEVPAQSQQKTQEERRKSPNNSARISATVSGPLNLPKLEAIAKSVSKKSVTQSLRPTTKQEVTPTKGNFVILPRPPTVKKEATVQQLTKPPPSAAKRNVQLSEIRKPFQPKILRRPVKDDLAASLPTETVPVSAFTLSEKQAVPENRHGEPVAVNYDRRPSQTASQKEALLSLFGKPPHSPAAVPPTEPVQAPSPGSKIPPQSAIISPVDSTFSQVGTSGGAPTPVSRVRSISPVVGTETSKAGPTSPVNKAFLLGYLDGVAKGFYAAFLNAPGRVLNDVFIYPVPPNDSYNGTPDLAYLIEVDKNEVTNLLKHLRKHKLRSKLAFRAMDDGELYVYGLWNEEDADLLTEYDIELENGKSPPFTCTDTRAPGFGFRLLAPEKVVNEQPIMPGERVDFATYNLRRILHGVPEGQGEIIRESALPLECNMDIMGAIDFHKGCYVGQELTIRTHHRGVVRKRILPVRFYDINDPMPTTDTPDYSSESKLTLPPAGANISKVSSRKGRSAGKFLSGVGNIGLALCRLEMMTDISFTEESSQYNPDQEFMISWDADAEGGVERAGELKVKALVPPWTRDYIVRGGAKDQSVPAPKSNEEIAEEVEKLEAQIEEIVQQRKA</sequence>
<dbReference type="SUPFAM" id="SSF55811">
    <property type="entry name" value="Nudix"/>
    <property type="match status" value="1"/>
</dbReference>
<dbReference type="GO" id="GO:0000184">
    <property type="term" value="P:nuclear-transcribed mRNA catabolic process, nonsense-mediated decay"/>
    <property type="evidence" value="ECO:0007669"/>
    <property type="project" value="InterPro"/>
</dbReference>
<dbReference type="Pfam" id="PF00293">
    <property type="entry name" value="NUDIX"/>
    <property type="match status" value="1"/>
</dbReference>
<feature type="compositionally biased region" description="Polar residues" evidence="11">
    <location>
        <begin position="379"/>
        <end position="393"/>
    </location>
</feature>
<feature type="region of interest" description="Disordered" evidence="11">
    <location>
        <begin position="317"/>
        <end position="336"/>
    </location>
</feature>
<dbReference type="PANTHER" id="PTHR23114:SF17">
    <property type="entry name" value="M7GPPPN-MRNA HYDROLASE"/>
    <property type="match status" value="1"/>
</dbReference>
<evidence type="ECO:0000256" key="6">
    <source>
        <dbReference type="ARBA" id="ARBA00022801"/>
    </source>
</evidence>
<dbReference type="GO" id="GO:0003723">
    <property type="term" value="F:RNA binding"/>
    <property type="evidence" value="ECO:0007669"/>
    <property type="project" value="UniProtKB-KW"/>
</dbReference>
<dbReference type="InterPro" id="IPR000086">
    <property type="entry name" value="NUDIX_hydrolase_dom"/>
</dbReference>
<protein>
    <recommendedName>
        <fullName evidence="10">Iron-sulfur cluster assembly factor IBA57 homolog, mitochondrial</fullName>
    </recommendedName>
</protein>
<dbReference type="FunFam" id="1.10.10.1050:FF:000003">
    <property type="entry name" value="Decapping enzyme Dcp2, putative"/>
    <property type="match status" value="1"/>
</dbReference>
<evidence type="ECO:0000256" key="2">
    <source>
        <dbReference type="ARBA" id="ARBA00004496"/>
    </source>
</evidence>
<evidence type="ECO:0000256" key="11">
    <source>
        <dbReference type="SAM" id="MobiDB-lite"/>
    </source>
</evidence>
<dbReference type="Pfam" id="PF05026">
    <property type="entry name" value="DCP2"/>
    <property type="match status" value="1"/>
</dbReference>
<dbReference type="InterPro" id="IPR044099">
    <property type="entry name" value="Dcp2_NUDIX"/>
</dbReference>
<dbReference type="InterPro" id="IPR015797">
    <property type="entry name" value="NUDIX_hydrolase-like_dom_sf"/>
</dbReference>
<dbReference type="InterPro" id="IPR007722">
    <property type="entry name" value="DCP2_BoxA"/>
</dbReference>
<dbReference type="InterPro" id="IPR020084">
    <property type="entry name" value="NUDIX_hydrolase_CS"/>
</dbReference>
<dbReference type="VEuPathDB" id="FungiDB:PADG_11955"/>
<proteinExistence type="inferred from homology"/>
<evidence type="ECO:0000256" key="4">
    <source>
        <dbReference type="ARBA" id="ARBA00022490"/>
    </source>
</evidence>
<keyword evidence="5" id="KW-0479">Metal-binding</keyword>
<evidence type="ECO:0000256" key="1">
    <source>
        <dbReference type="ARBA" id="ARBA00001936"/>
    </source>
</evidence>
<evidence type="ECO:0000256" key="9">
    <source>
        <dbReference type="ARBA" id="ARBA00023211"/>
    </source>
</evidence>
<dbReference type="GO" id="GO:0000932">
    <property type="term" value="C:P-body"/>
    <property type="evidence" value="ECO:0007669"/>
    <property type="project" value="TreeGrafter"/>
</dbReference>
<evidence type="ECO:0000259" key="12">
    <source>
        <dbReference type="PROSITE" id="PS51462"/>
    </source>
</evidence>
<feature type="region of interest" description="Disordered" evidence="11">
    <location>
        <begin position="379"/>
        <end position="431"/>
    </location>
</feature>
<dbReference type="InterPro" id="IPR057460">
    <property type="entry name" value="CAF17_C"/>
</dbReference>
<dbReference type="Gene3D" id="3.30.1360.120">
    <property type="entry name" value="Probable tRNA modification gtpase trme, domain 1"/>
    <property type="match status" value="1"/>
</dbReference>
<feature type="region of interest" description="Disordered" evidence="11">
    <location>
        <begin position="564"/>
        <end position="589"/>
    </location>
</feature>
<gene>
    <name evidence="13" type="ORF">ACO22_01120</name>
</gene>
<evidence type="ECO:0000256" key="8">
    <source>
        <dbReference type="ARBA" id="ARBA00022946"/>
    </source>
</evidence>
<dbReference type="SUPFAM" id="SSF103025">
    <property type="entry name" value="Folate-binding domain"/>
    <property type="match status" value="1"/>
</dbReference>
<feature type="compositionally biased region" description="Basic and acidic residues" evidence="11">
    <location>
        <begin position="564"/>
        <end position="573"/>
    </location>
</feature>
<feature type="domain" description="Nudix hydrolase" evidence="12">
    <location>
        <begin position="95"/>
        <end position="231"/>
    </location>
</feature>
<dbReference type="GO" id="GO:0000290">
    <property type="term" value="P:deadenylation-dependent decapping of nuclear-transcribed mRNA"/>
    <property type="evidence" value="ECO:0007669"/>
    <property type="project" value="InterPro"/>
</dbReference>
<evidence type="ECO:0000313" key="14">
    <source>
        <dbReference type="Proteomes" id="UP000242814"/>
    </source>
</evidence>
<dbReference type="Proteomes" id="UP000242814">
    <property type="component" value="Unassembled WGS sequence"/>
</dbReference>